<dbReference type="PANTHER" id="PTHR12461">
    <property type="entry name" value="HYPOXIA-INDUCIBLE FACTOR 1 ALPHA INHIBITOR-RELATED"/>
    <property type="match status" value="1"/>
</dbReference>
<evidence type="ECO:0000313" key="4">
    <source>
        <dbReference type="Proteomes" id="UP001515480"/>
    </source>
</evidence>
<name>A0AB34IXC6_PRYPA</name>
<dbReference type="GO" id="GO:0005737">
    <property type="term" value="C:cytoplasm"/>
    <property type="evidence" value="ECO:0007669"/>
    <property type="project" value="TreeGrafter"/>
</dbReference>
<dbReference type="SMART" id="SM00558">
    <property type="entry name" value="JmjC"/>
    <property type="match status" value="1"/>
</dbReference>
<evidence type="ECO:0000256" key="1">
    <source>
        <dbReference type="SAM" id="MobiDB-lite"/>
    </source>
</evidence>
<accession>A0AB34IXC6</accession>
<protein>
    <recommendedName>
        <fullName evidence="2">JmjC domain-containing protein</fullName>
    </recommendedName>
</protein>
<proteinExistence type="predicted"/>
<organism evidence="3 4">
    <name type="scientific">Prymnesium parvum</name>
    <name type="common">Toxic golden alga</name>
    <dbReference type="NCBI Taxonomy" id="97485"/>
    <lineage>
        <taxon>Eukaryota</taxon>
        <taxon>Haptista</taxon>
        <taxon>Haptophyta</taxon>
        <taxon>Prymnesiophyceae</taxon>
        <taxon>Prymnesiales</taxon>
        <taxon>Prymnesiaceae</taxon>
        <taxon>Prymnesium</taxon>
    </lineage>
</organism>
<dbReference type="EMBL" id="JBGBPQ010000016">
    <property type="protein sequence ID" value="KAL1508642.1"/>
    <property type="molecule type" value="Genomic_DNA"/>
</dbReference>
<dbReference type="AlphaFoldDB" id="A0AB34IXC6"/>
<dbReference type="Pfam" id="PF09032">
    <property type="entry name" value="Siah-Interact_N"/>
    <property type="match status" value="1"/>
</dbReference>
<feature type="region of interest" description="Disordered" evidence="1">
    <location>
        <begin position="207"/>
        <end position="227"/>
    </location>
</feature>
<evidence type="ECO:0000259" key="2">
    <source>
        <dbReference type="PROSITE" id="PS51184"/>
    </source>
</evidence>
<sequence length="594" mass="65721">MLPHEQLQPLPLQTLEAHPLRQSTGWGVAYPEQSICSRMASCAQEWPDVSGTCRLAKDDCDQSEPRRRFPCRLAPVSVASAIDTLSYSRRGEPRCWSTMVAMSGKECVREMKELRRLISLTDSAYVQKLLSAALEELTRELQLDVDELRTLEARAATSEVRAMLKKEIAELSPHLEGAEATAKGTPADGAAADSIPAAEGKAGMAPLITQPREPPKPSAPPAGVLDPLRWSPSDCASLPAECWRPSDGTMRQVPRCAHDSAEARQLMAEGKPVVLTHAPLVASATGKWDLDYLVSNLGEQECTVFQSGSTKFRYWDPAKVVIGEQIPPQTERLTMKASEFAAAVRGAEKGGSKLYLQTPLVQGVGEAMVADFKQFDWAALREWQKRNGWGEMTSNLLLVGQRGNTTPAHYDEQQNIFAQLRGRKHVVLFSPADFRCLYPFPLAHPNDRQSQVDFDAPDLARFPRFTEAQAFDVTLEPGELLFIPQYWWHHIQNLDDECVSVTFWFKDLGGNRKVALPLSPTQHVAMRRNVEKLLLDGLGLAEARRLLGGGSIDAASPPADAPEELLNVRTLLAHVMPPEQIAPWLAELVDGRYR</sequence>
<comment type="caution">
    <text evidence="3">The sequence shown here is derived from an EMBL/GenBank/DDBJ whole genome shotgun (WGS) entry which is preliminary data.</text>
</comment>
<dbReference type="GO" id="GO:0005634">
    <property type="term" value="C:nucleus"/>
    <property type="evidence" value="ECO:0007669"/>
    <property type="project" value="TreeGrafter"/>
</dbReference>
<dbReference type="InterPro" id="IPR014710">
    <property type="entry name" value="RmlC-like_jellyroll"/>
</dbReference>
<dbReference type="SUPFAM" id="SSF51197">
    <property type="entry name" value="Clavaminate synthase-like"/>
    <property type="match status" value="1"/>
</dbReference>
<dbReference type="Gene3D" id="2.60.120.10">
    <property type="entry name" value="Jelly Rolls"/>
    <property type="match status" value="1"/>
</dbReference>
<dbReference type="GO" id="GO:0036139">
    <property type="term" value="F:peptidyl-histidine dioxygenase activity"/>
    <property type="evidence" value="ECO:0007669"/>
    <property type="project" value="TreeGrafter"/>
</dbReference>
<gene>
    <name evidence="3" type="ORF">AB1Y20_004738</name>
</gene>
<keyword evidence="4" id="KW-1185">Reference proteome</keyword>
<dbReference type="GO" id="GO:0036140">
    <property type="term" value="F:[protein]-asparagine 3-dioxygenase activity"/>
    <property type="evidence" value="ECO:0007669"/>
    <property type="project" value="TreeGrafter"/>
</dbReference>
<dbReference type="InterPro" id="IPR015120">
    <property type="entry name" value="Siah-Interact_N"/>
</dbReference>
<dbReference type="Proteomes" id="UP001515480">
    <property type="component" value="Unassembled WGS sequence"/>
</dbReference>
<dbReference type="GO" id="GO:0071532">
    <property type="term" value="F:ankyrin repeat binding"/>
    <property type="evidence" value="ECO:0007669"/>
    <property type="project" value="TreeGrafter"/>
</dbReference>
<dbReference type="GO" id="GO:0045746">
    <property type="term" value="P:negative regulation of Notch signaling pathway"/>
    <property type="evidence" value="ECO:0007669"/>
    <property type="project" value="TreeGrafter"/>
</dbReference>
<dbReference type="Pfam" id="PF13621">
    <property type="entry name" value="Cupin_8"/>
    <property type="match status" value="1"/>
</dbReference>
<dbReference type="InterPro" id="IPR041667">
    <property type="entry name" value="Cupin_8"/>
</dbReference>
<reference evidence="3 4" key="1">
    <citation type="journal article" date="2024" name="Science">
        <title>Giant polyketide synthase enzymes in the biosynthesis of giant marine polyether toxins.</title>
        <authorList>
            <person name="Fallon T.R."/>
            <person name="Shende V.V."/>
            <person name="Wierzbicki I.H."/>
            <person name="Pendleton A.L."/>
            <person name="Watervoot N.F."/>
            <person name="Auber R.P."/>
            <person name="Gonzalez D.J."/>
            <person name="Wisecaver J.H."/>
            <person name="Moore B.S."/>
        </authorList>
    </citation>
    <scope>NUCLEOTIDE SEQUENCE [LARGE SCALE GENOMIC DNA]</scope>
    <source>
        <strain evidence="3 4">12B1</strain>
    </source>
</reference>
<feature type="domain" description="JmjC" evidence="2">
    <location>
        <begin position="371"/>
        <end position="522"/>
    </location>
</feature>
<evidence type="ECO:0000313" key="3">
    <source>
        <dbReference type="EMBL" id="KAL1508642.1"/>
    </source>
</evidence>
<dbReference type="PROSITE" id="PS51184">
    <property type="entry name" value="JMJC"/>
    <property type="match status" value="1"/>
</dbReference>
<dbReference type="PANTHER" id="PTHR12461:SF105">
    <property type="entry name" value="HYPOXIA-INDUCIBLE FACTOR 1-ALPHA INHIBITOR"/>
    <property type="match status" value="1"/>
</dbReference>
<dbReference type="InterPro" id="IPR003347">
    <property type="entry name" value="JmjC_dom"/>
</dbReference>